<evidence type="ECO:0000256" key="1">
    <source>
        <dbReference type="ARBA" id="ARBA00004141"/>
    </source>
</evidence>
<proteinExistence type="inferred from homology"/>
<evidence type="ECO:0000256" key="6">
    <source>
        <dbReference type="ARBA" id="ARBA00023136"/>
    </source>
</evidence>
<dbReference type="AlphaFoldDB" id="A0A0B1SL95"/>
<evidence type="ECO:0008006" key="9">
    <source>
        <dbReference type="Google" id="ProtNLM"/>
    </source>
</evidence>
<evidence type="ECO:0000256" key="4">
    <source>
        <dbReference type="ARBA" id="ARBA00022692"/>
    </source>
</evidence>
<dbReference type="EMBL" id="KN570680">
    <property type="protein sequence ID" value="KHJ84000.1"/>
    <property type="molecule type" value="Genomic_DNA"/>
</dbReference>
<evidence type="ECO:0000256" key="2">
    <source>
        <dbReference type="ARBA" id="ARBA00006375"/>
    </source>
</evidence>
<organism evidence="7 8">
    <name type="scientific">Oesophagostomum dentatum</name>
    <name type="common">Nodular worm</name>
    <dbReference type="NCBI Taxonomy" id="61180"/>
    <lineage>
        <taxon>Eukaryota</taxon>
        <taxon>Metazoa</taxon>
        <taxon>Ecdysozoa</taxon>
        <taxon>Nematoda</taxon>
        <taxon>Chromadorea</taxon>
        <taxon>Rhabditida</taxon>
        <taxon>Rhabditina</taxon>
        <taxon>Rhabditomorpha</taxon>
        <taxon>Strongyloidea</taxon>
        <taxon>Strongylidae</taxon>
        <taxon>Oesophagostomum</taxon>
    </lineage>
</organism>
<keyword evidence="4" id="KW-0812">Transmembrane</keyword>
<name>A0A0B1SL95_OESDE</name>
<keyword evidence="6" id="KW-0472">Membrane</keyword>
<dbReference type="InterPro" id="IPR002067">
    <property type="entry name" value="MCP"/>
</dbReference>
<evidence type="ECO:0000313" key="8">
    <source>
        <dbReference type="Proteomes" id="UP000053660"/>
    </source>
</evidence>
<keyword evidence="5" id="KW-0677">Repeat</keyword>
<comment type="subcellular location">
    <subcellularLocation>
        <location evidence="1">Membrane</location>
        <topology evidence="1">Multi-pass membrane protein</topology>
    </subcellularLocation>
</comment>
<gene>
    <name evidence="7" type="ORF">OESDEN_16290</name>
</gene>
<keyword evidence="8" id="KW-1185">Reference proteome</keyword>
<sequence>MLDSRRTRSERERRRALLHMCPSARQRERARVDFQIAPFLPLHSARQPFPPLQHTLLAHAHYNNARIFTEHTMSEGGDKKGAIIEGKKKKNFNPKKFFVDLLTGGTAAAISKTAVAPIERVKLLLQVNFSADFFSFIYS</sequence>
<dbReference type="Proteomes" id="UP000053660">
    <property type="component" value="Unassembled WGS sequence"/>
</dbReference>
<comment type="similarity">
    <text evidence="2">Belongs to the mitochondrial carrier (TC 2.A.29) family.</text>
</comment>
<dbReference type="SUPFAM" id="SSF103506">
    <property type="entry name" value="Mitochondrial carrier"/>
    <property type="match status" value="1"/>
</dbReference>
<accession>A0A0B1SL95</accession>
<dbReference type="InterPro" id="IPR023395">
    <property type="entry name" value="MCP_dom_sf"/>
</dbReference>
<dbReference type="GO" id="GO:0016020">
    <property type="term" value="C:membrane"/>
    <property type="evidence" value="ECO:0007669"/>
    <property type="project" value="UniProtKB-SubCell"/>
</dbReference>
<reference evidence="7 8" key="1">
    <citation type="submission" date="2014-03" db="EMBL/GenBank/DDBJ databases">
        <title>Draft genome of the hookworm Oesophagostomum dentatum.</title>
        <authorList>
            <person name="Mitreva M."/>
        </authorList>
    </citation>
    <scope>NUCLEOTIDE SEQUENCE [LARGE SCALE GENOMIC DNA]</scope>
    <source>
        <strain evidence="7 8">OD-Hann</strain>
    </source>
</reference>
<evidence type="ECO:0000256" key="3">
    <source>
        <dbReference type="ARBA" id="ARBA00022448"/>
    </source>
</evidence>
<dbReference type="Gene3D" id="1.50.40.10">
    <property type="entry name" value="Mitochondrial carrier domain"/>
    <property type="match status" value="1"/>
</dbReference>
<dbReference type="GO" id="GO:0055085">
    <property type="term" value="P:transmembrane transport"/>
    <property type="evidence" value="ECO:0007669"/>
    <property type="project" value="InterPro"/>
</dbReference>
<dbReference type="OrthoDB" id="270584at2759"/>
<evidence type="ECO:0000313" key="7">
    <source>
        <dbReference type="EMBL" id="KHJ84000.1"/>
    </source>
</evidence>
<dbReference type="InterPro" id="IPR018108">
    <property type="entry name" value="MCP_transmembrane"/>
</dbReference>
<protein>
    <recommendedName>
        <fullName evidence="9">ADP,ATP carrier protein</fullName>
    </recommendedName>
</protein>
<dbReference type="PRINTS" id="PR00926">
    <property type="entry name" value="MITOCARRIER"/>
</dbReference>
<evidence type="ECO:0000256" key="5">
    <source>
        <dbReference type="ARBA" id="ARBA00022737"/>
    </source>
</evidence>
<dbReference type="Pfam" id="PF00153">
    <property type="entry name" value="Mito_carr"/>
    <property type="match status" value="1"/>
</dbReference>
<keyword evidence="3" id="KW-0813">Transport</keyword>